<dbReference type="Proteomes" id="UP001732700">
    <property type="component" value="Chromosome 4A"/>
</dbReference>
<sequence>MSLFRRYVNLVTGNGLQGIYSLRRLNSDNFFYPANEAAAKARDLTGLDRAPQHDLSSRIAQKKKEKKKKKKQAAALSSGQPQLQRLERTIRPPRPIFTVRPTKCPETSGDQPRLHFFALSGTKIFFSDGGRRTALYDAEARCVITAPCLHARKDWPVALSLPSPAGPEAEGEQEGDSSLYIMDTTLDPTNATPFEALVFRNRPDEHFSAQKTWHCDALPRPPFFHRRRPDQYTSVSSYAVVGDVICVSLASLGTYCFDTVSRTWSLAGDWQMPFSGKAEYDPELELWFGVSADDQQLPCAADLSPVPGGHAPEKRQCYIWGDPKLPVDWLPDVYGSAQMVSLGSGRFCIMNYFQDMEGRSSSMDKLSDDADGDPIVVFSGLEVFPGNGNGKENSSGKQSNSDSDKEICSGKGNGPRMIKHKSRLFRESDTHCIESVL</sequence>
<dbReference type="EnsemblPlants" id="AVESA.00010b.r2.4AG0598830.1">
    <property type="protein sequence ID" value="AVESA.00010b.r2.4AG0598830.1.CDS.1"/>
    <property type="gene ID" value="AVESA.00010b.r2.4AG0598830"/>
</dbReference>
<protein>
    <submittedName>
        <fullName evidence="1">Uncharacterized protein</fullName>
    </submittedName>
</protein>
<evidence type="ECO:0000313" key="1">
    <source>
        <dbReference type="EnsemblPlants" id="AVESA.00010b.r2.4AG0598830.1.CDS.1"/>
    </source>
</evidence>
<evidence type="ECO:0000313" key="2">
    <source>
        <dbReference type="Proteomes" id="UP001732700"/>
    </source>
</evidence>
<name>A0ACD5WCX9_AVESA</name>
<proteinExistence type="predicted"/>
<organism evidence="1 2">
    <name type="scientific">Avena sativa</name>
    <name type="common">Oat</name>
    <dbReference type="NCBI Taxonomy" id="4498"/>
    <lineage>
        <taxon>Eukaryota</taxon>
        <taxon>Viridiplantae</taxon>
        <taxon>Streptophyta</taxon>
        <taxon>Embryophyta</taxon>
        <taxon>Tracheophyta</taxon>
        <taxon>Spermatophyta</taxon>
        <taxon>Magnoliopsida</taxon>
        <taxon>Liliopsida</taxon>
        <taxon>Poales</taxon>
        <taxon>Poaceae</taxon>
        <taxon>BOP clade</taxon>
        <taxon>Pooideae</taxon>
        <taxon>Poodae</taxon>
        <taxon>Poeae</taxon>
        <taxon>Poeae Chloroplast Group 1 (Aveneae type)</taxon>
        <taxon>Aveninae</taxon>
        <taxon>Avena</taxon>
    </lineage>
</organism>
<reference evidence="1" key="1">
    <citation type="submission" date="2021-05" db="EMBL/GenBank/DDBJ databases">
        <authorList>
            <person name="Scholz U."/>
            <person name="Mascher M."/>
            <person name="Fiebig A."/>
        </authorList>
    </citation>
    <scope>NUCLEOTIDE SEQUENCE [LARGE SCALE GENOMIC DNA]</scope>
</reference>
<keyword evidence="2" id="KW-1185">Reference proteome</keyword>
<reference evidence="1" key="2">
    <citation type="submission" date="2025-09" db="UniProtKB">
        <authorList>
            <consortium name="EnsemblPlants"/>
        </authorList>
    </citation>
    <scope>IDENTIFICATION</scope>
</reference>
<accession>A0ACD5WCX9</accession>